<feature type="compositionally biased region" description="Basic residues" evidence="1">
    <location>
        <begin position="119"/>
        <end position="131"/>
    </location>
</feature>
<reference evidence="2" key="2">
    <citation type="submission" date="2018-10" db="UniProtKB">
        <authorList>
            <consortium name="EnsemblPlants"/>
        </authorList>
    </citation>
    <scope>IDENTIFICATION</scope>
</reference>
<feature type="compositionally biased region" description="Polar residues" evidence="1">
    <location>
        <begin position="19"/>
        <end position="29"/>
    </location>
</feature>
<dbReference type="Gramene" id="TraesJAG5A03G02761950.1">
    <property type="protein sequence ID" value="TraesJAG5A03G02761950.1.CDS1"/>
    <property type="gene ID" value="TraesJAG5A03G02761950"/>
</dbReference>
<name>A0A3B6KQ37_WHEAT</name>
<reference evidence="2" key="1">
    <citation type="submission" date="2018-08" db="EMBL/GenBank/DDBJ databases">
        <authorList>
            <person name="Rossello M."/>
        </authorList>
    </citation>
    <scope>NUCLEOTIDE SEQUENCE [LARGE SCALE GENOMIC DNA]</scope>
    <source>
        <strain evidence="2">cv. Chinese Spring</strain>
    </source>
</reference>
<proteinExistence type="predicted"/>
<dbReference type="AlphaFoldDB" id="A0A3B6KQ37"/>
<dbReference type="OMA" id="CEQEDEL"/>
<gene>
    <name evidence="2" type="primary">LOC123105673</name>
</gene>
<dbReference type="Proteomes" id="UP000019116">
    <property type="component" value="Chromosome 5A"/>
</dbReference>
<evidence type="ECO:0000256" key="1">
    <source>
        <dbReference type="SAM" id="MobiDB-lite"/>
    </source>
</evidence>
<dbReference type="Gramene" id="TraesSTA5A03G02751360.1">
    <property type="protein sequence ID" value="TraesSTA5A03G02751360.1.CDS1"/>
    <property type="gene ID" value="TraesSTA5A03G02751360"/>
</dbReference>
<dbReference type="Gramene" id="TraesCS5A03G1129800.1">
    <property type="protein sequence ID" value="TraesCS5A03G1129800.1.CDS1"/>
    <property type="gene ID" value="TraesCS5A03G1129800"/>
</dbReference>
<dbReference type="RefSeq" id="XP_044383716.1">
    <property type="nucleotide sequence ID" value="XM_044527781.1"/>
</dbReference>
<dbReference type="GeneID" id="123105673"/>
<keyword evidence="3" id="KW-1185">Reference proteome</keyword>
<dbReference type="Gramene" id="TraesCS5A02G480200.1">
    <property type="protein sequence ID" value="TraesCS5A02G480200.1.cds1"/>
    <property type="gene ID" value="TraesCS5A02G480200"/>
</dbReference>
<dbReference type="Gramene" id="TraesJUL5A03G02779500.1">
    <property type="protein sequence ID" value="TraesJUL5A03G02779500.1.CDS1"/>
    <property type="gene ID" value="TraesJUL5A03G02779500"/>
</dbReference>
<dbReference type="Gramene" id="TraesNOR5A03G02784520.1">
    <property type="protein sequence ID" value="TraesNOR5A03G02784520.1.CDS1"/>
    <property type="gene ID" value="TraesNOR5A03G02784520"/>
</dbReference>
<dbReference type="Gramene" id="TraesLAC5A03G02714770.1">
    <property type="protein sequence ID" value="TraesLAC5A03G02714770.1.CDS1"/>
    <property type="gene ID" value="TraesLAC5A03G02714770"/>
</dbReference>
<evidence type="ECO:0000313" key="3">
    <source>
        <dbReference type="Proteomes" id="UP000019116"/>
    </source>
</evidence>
<dbReference type="Gramene" id="TraesLDM5A03G02763440.1">
    <property type="protein sequence ID" value="TraesLDM5A03G02763440.1.CDS1"/>
    <property type="gene ID" value="TraesLDM5A03G02763440"/>
</dbReference>
<dbReference type="Gramene" id="TraesARI5A03G02802890.1">
    <property type="protein sequence ID" value="TraesARI5A03G02802890.1.CDS1"/>
    <property type="gene ID" value="TraesARI5A03G02802890"/>
</dbReference>
<dbReference type="Gramene" id="TraesROB_scaffold_075825_01G000400.1">
    <property type="protein sequence ID" value="TraesROB_scaffold_075825_01G000400.1"/>
    <property type="gene ID" value="TraesROB_scaffold_075825_01G000400"/>
</dbReference>
<dbReference type="EnsemblPlants" id="TraesCS5A02G480200.1">
    <property type="protein sequence ID" value="TraesCS5A02G480200.1.cds1"/>
    <property type="gene ID" value="TraesCS5A02G480200"/>
</dbReference>
<feature type="region of interest" description="Disordered" evidence="1">
    <location>
        <begin position="110"/>
        <end position="157"/>
    </location>
</feature>
<accession>A0A3B6KQ37</accession>
<dbReference type="OrthoDB" id="684735at2759"/>
<evidence type="ECO:0000313" key="2">
    <source>
        <dbReference type="EnsemblPlants" id="TraesCS5A02G480200.1.cds1"/>
    </source>
</evidence>
<sequence>MEVLASFTQRVKDAEETSDTNNPNQQQGEAASSSASAPATDVGPLSFRKHSLSGMLQGIRNTRAILFSSGSGDTVRLNKTLGSLEMLSPDISEFISLLHLEALPKATQTHYGGSLSTWKTRKRRSSTRHRNPSVEPSLFSLSTKSDKTEEMSPEEKYPQKCDNKHIFDNKYSQKRNNKHIFELACKKLALYQKEQEFVLLRHRLEAAFGEISKAVELADSRDFEDLEWLSYWAGILMEAKEQVREALGATVDAKDKQERCEQEDELSSFVHRLEGLVWDAEYFKKLVDLCPAF</sequence>
<dbReference type="Gramene" id="TraesRN5A0101147000.1">
    <property type="protein sequence ID" value="TraesRN5A0101147000.1"/>
    <property type="gene ID" value="TraesRN5A0101147000"/>
</dbReference>
<organism evidence="2">
    <name type="scientific">Triticum aestivum</name>
    <name type="common">Wheat</name>
    <dbReference type="NCBI Taxonomy" id="4565"/>
    <lineage>
        <taxon>Eukaryota</taxon>
        <taxon>Viridiplantae</taxon>
        <taxon>Streptophyta</taxon>
        <taxon>Embryophyta</taxon>
        <taxon>Tracheophyta</taxon>
        <taxon>Spermatophyta</taxon>
        <taxon>Magnoliopsida</taxon>
        <taxon>Liliopsida</taxon>
        <taxon>Poales</taxon>
        <taxon>Poaceae</taxon>
        <taxon>BOP clade</taxon>
        <taxon>Pooideae</taxon>
        <taxon>Triticodae</taxon>
        <taxon>Triticeae</taxon>
        <taxon>Triticinae</taxon>
        <taxon>Triticum</taxon>
    </lineage>
</organism>
<protein>
    <submittedName>
        <fullName evidence="2">Uncharacterized protein</fullName>
    </submittedName>
</protein>
<feature type="compositionally biased region" description="Basic and acidic residues" evidence="1">
    <location>
        <begin position="144"/>
        <end position="157"/>
    </location>
</feature>
<feature type="region of interest" description="Disordered" evidence="1">
    <location>
        <begin position="1"/>
        <end position="46"/>
    </location>
</feature>